<evidence type="ECO:0000256" key="2">
    <source>
        <dbReference type="ARBA" id="ARBA00023002"/>
    </source>
</evidence>
<dbReference type="SUPFAM" id="SSF51905">
    <property type="entry name" value="FAD/NAD(P)-binding domain"/>
    <property type="match status" value="1"/>
</dbReference>
<name>A0ABQ3PJX7_9ACTN</name>
<dbReference type="Proteomes" id="UP001052739">
    <property type="component" value="Unassembled WGS sequence"/>
</dbReference>
<dbReference type="InterPro" id="IPR001613">
    <property type="entry name" value="Flavin_amine_oxidase"/>
</dbReference>
<dbReference type="Gene3D" id="3.50.50.60">
    <property type="entry name" value="FAD/NAD(P)-binding domain"/>
    <property type="match status" value="1"/>
</dbReference>
<evidence type="ECO:0000259" key="3">
    <source>
        <dbReference type="Pfam" id="PF01593"/>
    </source>
</evidence>
<keyword evidence="5" id="KW-1185">Reference proteome</keyword>
<evidence type="ECO:0000313" key="4">
    <source>
        <dbReference type="EMBL" id="GHI25330.1"/>
    </source>
</evidence>
<organism evidence="4 5">
    <name type="scientific">Streptomyces hydrogenans</name>
    <dbReference type="NCBI Taxonomy" id="1873719"/>
    <lineage>
        <taxon>Bacteria</taxon>
        <taxon>Bacillati</taxon>
        <taxon>Actinomycetota</taxon>
        <taxon>Actinomycetes</taxon>
        <taxon>Kitasatosporales</taxon>
        <taxon>Streptomycetaceae</taxon>
        <taxon>Streptomyces</taxon>
    </lineage>
</organism>
<gene>
    <name evidence="4" type="ORF">Shyd_67010</name>
</gene>
<accession>A0ABQ3PJX7</accession>
<evidence type="ECO:0000313" key="5">
    <source>
        <dbReference type="Proteomes" id="UP001052739"/>
    </source>
</evidence>
<dbReference type="InterPro" id="IPR050281">
    <property type="entry name" value="Flavin_monoamine_oxidase"/>
</dbReference>
<dbReference type="SUPFAM" id="SSF54373">
    <property type="entry name" value="FAD-linked reductases, C-terminal domain"/>
    <property type="match status" value="1"/>
</dbReference>
<feature type="domain" description="Amine oxidase" evidence="3">
    <location>
        <begin position="73"/>
        <end position="533"/>
    </location>
</feature>
<proteinExistence type="predicted"/>
<reference evidence="4" key="1">
    <citation type="submission" date="2024-05" db="EMBL/GenBank/DDBJ databases">
        <title>Whole genome shotgun sequence of Streptomyces hydrogenans NBRC 13475.</title>
        <authorList>
            <person name="Komaki H."/>
            <person name="Tamura T."/>
        </authorList>
    </citation>
    <scope>NUCLEOTIDE SEQUENCE</scope>
    <source>
        <strain evidence="4">NBRC 13475</strain>
    </source>
</reference>
<protein>
    <recommendedName>
        <fullName evidence="3">Amine oxidase domain-containing protein</fullName>
    </recommendedName>
</protein>
<dbReference type="EMBL" id="BNDW01000068">
    <property type="protein sequence ID" value="GHI25330.1"/>
    <property type="molecule type" value="Genomic_DNA"/>
</dbReference>
<evidence type="ECO:0000256" key="1">
    <source>
        <dbReference type="ARBA" id="ARBA00001974"/>
    </source>
</evidence>
<dbReference type="Pfam" id="PF01593">
    <property type="entry name" value="Amino_oxidase"/>
    <property type="match status" value="1"/>
</dbReference>
<dbReference type="PRINTS" id="PR00757">
    <property type="entry name" value="AMINEOXDASEF"/>
</dbReference>
<dbReference type="RefSeq" id="WP_190225547.1">
    <property type="nucleotide sequence ID" value="NZ_BNBS01000113.1"/>
</dbReference>
<dbReference type="Gene3D" id="3.90.660.10">
    <property type="match status" value="1"/>
</dbReference>
<dbReference type="InterPro" id="IPR036188">
    <property type="entry name" value="FAD/NAD-bd_sf"/>
</dbReference>
<dbReference type="PANTHER" id="PTHR10742:SF342">
    <property type="entry name" value="AMINE OXIDASE"/>
    <property type="match status" value="1"/>
</dbReference>
<comment type="caution">
    <text evidence="4">The sequence shown here is derived from an EMBL/GenBank/DDBJ whole genome shotgun (WGS) entry which is preliminary data.</text>
</comment>
<dbReference type="PROSITE" id="PS51318">
    <property type="entry name" value="TAT"/>
    <property type="match status" value="1"/>
</dbReference>
<dbReference type="PANTHER" id="PTHR10742">
    <property type="entry name" value="FLAVIN MONOAMINE OXIDASE"/>
    <property type="match status" value="1"/>
</dbReference>
<comment type="cofactor">
    <cofactor evidence="1">
        <name>FAD</name>
        <dbReference type="ChEBI" id="CHEBI:57692"/>
    </cofactor>
</comment>
<sequence>MARTAPARMLRRIAAEHLPSTAPASPAAGALSRRGLLQGLAAGAGLAAVTAVGAASPARAATPPVVAVVGAGIAGLTTALRLADHGIACTVYEADAARVGGRIFSQPAGAYWSDGQVSEWGGELIDSGHVTMHQLAQRFGLPLDDLRAAEPAGTTEVYRFGGGYYSFADASADFKGVRPAIQRDLASFDWAELGWAGQPGSAAVALSNLTIRDWIATRVPGGLASRFGKLLDVAYTTEFGVDTTEASALGILGVLGYQPTPSGFALFGESDTRYHVRGGNQRLPQAIAAALPAGTVRHGWQLRAVTAVSGGRQQLTFTADGCTRTVVADHTVLALPLGVMQRLDLSGSGFDALKRASLGAMTMGRNAKLSLQFDGRPWNGAGPWGLASGSTMSETGYQTSWETSRAQAGGKGILTVYAGGSRADAFTPSAPFRTAADPKVARYASTALSQLEGVFPGITGHWTGRATLAAWPLNPLAYGSYAAWPPGYAHRYAGYEGVRQGNTHFAGEYTSEVAQGYMEGGAESGVRAADEVLVDLGVTPAG</sequence>
<dbReference type="InterPro" id="IPR006311">
    <property type="entry name" value="TAT_signal"/>
</dbReference>
<dbReference type="Gene3D" id="1.10.405.10">
    <property type="entry name" value="Guanine Nucleotide Dissociation Inhibitor, domain 1"/>
    <property type="match status" value="1"/>
</dbReference>
<keyword evidence="2" id="KW-0560">Oxidoreductase</keyword>
<dbReference type="InterPro" id="IPR002937">
    <property type="entry name" value="Amino_oxidase"/>
</dbReference>